<dbReference type="InterPro" id="IPR011008">
    <property type="entry name" value="Dimeric_a/b-barrel"/>
</dbReference>
<dbReference type="InterPro" id="IPR011991">
    <property type="entry name" value="ArsR-like_HTH"/>
</dbReference>
<dbReference type="GO" id="GO:0006355">
    <property type="term" value="P:regulation of DNA-templated transcription"/>
    <property type="evidence" value="ECO:0007669"/>
    <property type="project" value="UniProtKB-ARBA"/>
</dbReference>
<evidence type="ECO:0000259" key="4">
    <source>
        <dbReference type="PROSITE" id="PS50956"/>
    </source>
</evidence>
<dbReference type="EMBL" id="FZNX01000005">
    <property type="protein sequence ID" value="SNR74242.1"/>
    <property type="molecule type" value="Genomic_DNA"/>
</dbReference>
<reference evidence="6" key="1">
    <citation type="submission" date="2017-06" db="EMBL/GenBank/DDBJ databases">
        <authorList>
            <person name="Varghese N."/>
            <person name="Submissions S."/>
        </authorList>
    </citation>
    <scope>NUCLEOTIDE SEQUENCE [LARGE SCALE GENOMIC DNA]</scope>
    <source>
        <strain evidence="6">DSM 27993</strain>
    </source>
</reference>
<organism evidence="5 6">
    <name type="scientific">Lutibacter flavus</name>
    <dbReference type="NCBI Taxonomy" id="691689"/>
    <lineage>
        <taxon>Bacteria</taxon>
        <taxon>Pseudomonadati</taxon>
        <taxon>Bacteroidota</taxon>
        <taxon>Flavobacteriia</taxon>
        <taxon>Flavobacteriales</taxon>
        <taxon>Flavobacteriaceae</taxon>
        <taxon>Lutibacter</taxon>
    </lineage>
</organism>
<dbReference type="SUPFAM" id="SSF46785">
    <property type="entry name" value="Winged helix' DNA-binding domain"/>
    <property type="match status" value="1"/>
</dbReference>
<dbReference type="SUPFAM" id="SSF54909">
    <property type="entry name" value="Dimeric alpha+beta barrel"/>
    <property type="match status" value="1"/>
</dbReference>
<evidence type="ECO:0000256" key="3">
    <source>
        <dbReference type="ARBA" id="ARBA00023163"/>
    </source>
</evidence>
<evidence type="ECO:0000313" key="6">
    <source>
        <dbReference type="Proteomes" id="UP000198412"/>
    </source>
</evidence>
<dbReference type="Pfam" id="PF13412">
    <property type="entry name" value="HTH_24"/>
    <property type="match status" value="1"/>
</dbReference>
<keyword evidence="2" id="KW-0238">DNA-binding</keyword>
<dbReference type="GO" id="GO:0043200">
    <property type="term" value="P:response to amino acid"/>
    <property type="evidence" value="ECO:0007669"/>
    <property type="project" value="TreeGrafter"/>
</dbReference>
<dbReference type="PANTHER" id="PTHR30154">
    <property type="entry name" value="LEUCINE-RESPONSIVE REGULATORY PROTEIN"/>
    <property type="match status" value="1"/>
</dbReference>
<evidence type="ECO:0000313" key="5">
    <source>
        <dbReference type="EMBL" id="SNR74242.1"/>
    </source>
</evidence>
<dbReference type="Proteomes" id="UP000198412">
    <property type="component" value="Unassembled WGS sequence"/>
</dbReference>
<dbReference type="Gene3D" id="1.10.10.10">
    <property type="entry name" value="Winged helix-like DNA-binding domain superfamily/Winged helix DNA-binding domain"/>
    <property type="match status" value="1"/>
</dbReference>
<protein>
    <submittedName>
        <fullName evidence="5">Transcriptional regulator, AsnC family</fullName>
    </submittedName>
</protein>
<proteinExistence type="predicted"/>
<dbReference type="RefSeq" id="WP_176420380.1">
    <property type="nucleotide sequence ID" value="NZ_FZNX01000005.1"/>
</dbReference>
<dbReference type="InterPro" id="IPR036388">
    <property type="entry name" value="WH-like_DNA-bd_sf"/>
</dbReference>
<evidence type="ECO:0000256" key="1">
    <source>
        <dbReference type="ARBA" id="ARBA00023015"/>
    </source>
</evidence>
<dbReference type="GO" id="GO:0043565">
    <property type="term" value="F:sequence-specific DNA binding"/>
    <property type="evidence" value="ECO:0007669"/>
    <property type="project" value="InterPro"/>
</dbReference>
<dbReference type="AlphaFoldDB" id="A0A238YTI0"/>
<dbReference type="InterPro" id="IPR000485">
    <property type="entry name" value="AsnC-type_HTH_dom"/>
</dbReference>
<dbReference type="Gene3D" id="3.30.70.920">
    <property type="match status" value="1"/>
</dbReference>
<gene>
    <name evidence="5" type="ORF">SAMN04488111_2799</name>
</gene>
<dbReference type="CDD" id="cd00090">
    <property type="entry name" value="HTH_ARSR"/>
    <property type="match status" value="1"/>
</dbReference>
<dbReference type="PANTHER" id="PTHR30154:SF34">
    <property type="entry name" value="TRANSCRIPTIONAL REGULATOR AZLB"/>
    <property type="match status" value="1"/>
</dbReference>
<dbReference type="PRINTS" id="PR00033">
    <property type="entry name" value="HTHASNC"/>
</dbReference>
<keyword evidence="6" id="KW-1185">Reference proteome</keyword>
<feature type="domain" description="HTH asnC-type" evidence="4">
    <location>
        <begin position="4"/>
        <end position="65"/>
    </location>
</feature>
<keyword evidence="1" id="KW-0805">Transcription regulation</keyword>
<dbReference type="InterPro" id="IPR019888">
    <property type="entry name" value="Tscrpt_reg_AsnC-like"/>
</dbReference>
<keyword evidence="3" id="KW-0804">Transcription</keyword>
<dbReference type="PROSITE" id="PS50956">
    <property type="entry name" value="HTH_ASNC_2"/>
    <property type="match status" value="1"/>
</dbReference>
<dbReference type="InterPro" id="IPR036390">
    <property type="entry name" value="WH_DNA-bd_sf"/>
</dbReference>
<dbReference type="InterPro" id="IPR019887">
    <property type="entry name" value="Tscrpt_reg_AsnC/Lrp_C"/>
</dbReference>
<evidence type="ECO:0000256" key="2">
    <source>
        <dbReference type="ARBA" id="ARBA00023125"/>
    </source>
</evidence>
<sequence>MIAIDLTDKKILTILQKNSKANIKEIALKIGLTQTPTYERIKRLEKSGIIEKYIAVLNKEKIGFTLEVFCQVTLLVHSKELITKFEKAVNNMDEIFQCFHVAGNYDYLLKVIVKDMNSYQYFLKNKLSVLDSVGNVQSTFVMSSTKEETIYNLT</sequence>
<name>A0A238YTI0_9FLAO</name>
<dbReference type="GO" id="GO:0005829">
    <property type="term" value="C:cytosol"/>
    <property type="evidence" value="ECO:0007669"/>
    <property type="project" value="TreeGrafter"/>
</dbReference>
<dbReference type="SMART" id="SM00344">
    <property type="entry name" value="HTH_ASNC"/>
    <property type="match status" value="1"/>
</dbReference>
<dbReference type="Pfam" id="PF01037">
    <property type="entry name" value="AsnC_trans_reg"/>
    <property type="match status" value="1"/>
</dbReference>
<accession>A0A238YTI0</accession>